<dbReference type="AlphaFoldDB" id="D8TVR7"/>
<dbReference type="GeneID" id="9617799"/>
<evidence type="ECO:0000313" key="3">
    <source>
        <dbReference type="EMBL" id="EFJ48242.1"/>
    </source>
</evidence>
<reference evidence="3 4" key="1">
    <citation type="journal article" date="2010" name="Science">
        <title>Genomic analysis of organismal complexity in the multicellular green alga Volvox carteri.</title>
        <authorList>
            <person name="Prochnik S.E."/>
            <person name="Umen J."/>
            <person name="Nedelcu A.M."/>
            <person name="Hallmann A."/>
            <person name="Miller S.M."/>
            <person name="Nishii I."/>
            <person name="Ferris P."/>
            <person name="Kuo A."/>
            <person name="Mitros T."/>
            <person name="Fritz-Laylin L.K."/>
            <person name="Hellsten U."/>
            <person name="Chapman J."/>
            <person name="Simakov O."/>
            <person name="Rensing S.A."/>
            <person name="Terry A."/>
            <person name="Pangilinan J."/>
            <person name="Kapitonov V."/>
            <person name="Jurka J."/>
            <person name="Salamov A."/>
            <person name="Shapiro H."/>
            <person name="Schmutz J."/>
            <person name="Grimwood J."/>
            <person name="Lindquist E."/>
            <person name="Lucas S."/>
            <person name="Grigoriev I.V."/>
            <person name="Schmitt R."/>
            <person name="Kirk D."/>
            <person name="Rokhsar D.S."/>
        </authorList>
    </citation>
    <scope>NUCLEOTIDE SEQUENCE [LARGE SCALE GENOMIC DNA]</scope>
    <source>
        <strain evidence="4">f. Nagariensis / Eve</strain>
    </source>
</reference>
<evidence type="ECO:0000256" key="1">
    <source>
        <dbReference type="SAM" id="MobiDB-lite"/>
    </source>
</evidence>
<feature type="compositionally biased region" description="Acidic residues" evidence="1">
    <location>
        <begin position="24"/>
        <end position="33"/>
    </location>
</feature>
<gene>
    <name evidence="3" type="ORF">VOLCADRAFT_117594</name>
</gene>
<protein>
    <submittedName>
        <fullName evidence="3">Uncharacterized protein</fullName>
    </submittedName>
</protein>
<feature type="transmembrane region" description="Helical" evidence="2">
    <location>
        <begin position="43"/>
        <end position="73"/>
    </location>
</feature>
<organism evidence="4">
    <name type="scientific">Volvox carteri f. nagariensis</name>
    <dbReference type="NCBI Taxonomy" id="3068"/>
    <lineage>
        <taxon>Eukaryota</taxon>
        <taxon>Viridiplantae</taxon>
        <taxon>Chlorophyta</taxon>
        <taxon>core chlorophytes</taxon>
        <taxon>Chlorophyceae</taxon>
        <taxon>CS clade</taxon>
        <taxon>Chlamydomonadales</taxon>
        <taxon>Volvocaceae</taxon>
        <taxon>Volvox</taxon>
    </lineage>
</organism>
<proteinExistence type="predicted"/>
<evidence type="ECO:0000313" key="4">
    <source>
        <dbReference type="Proteomes" id="UP000001058"/>
    </source>
</evidence>
<keyword evidence="2" id="KW-0812">Transmembrane</keyword>
<accession>D8TVR7</accession>
<sequence>SGRFNSSPLPDLPYFVPPTCDNGNNEDEDDEDDNGPKVVPGPAFLAAAVAVAVAVAAVAAAAPSSVVAIGAAFSTWRRSNAASAAAAPDCTGRDAK</sequence>
<name>D8TVR7_VOLCA</name>
<dbReference type="InParanoid" id="D8TVR7"/>
<dbReference type="Proteomes" id="UP000001058">
    <property type="component" value="Unassembled WGS sequence"/>
</dbReference>
<dbReference type="RefSeq" id="XP_002950496.1">
    <property type="nucleotide sequence ID" value="XM_002950450.1"/>
</dbReference>
<keyword evidence="4" id="KW-1185">Reference proteome</keyword>
<dbReference type="KEGG" id="vcn:VOLCADRAFT_117594"/>
<feature type="region of interest" description="Disordered" evidence="1">
    <location>
        <begin position="1"/>
        <end position="38"/>
    </location>
</feature>
<keyword evidence="2" id="KW-1133">Transmembrane helix</keyword>
<evidence type="ECO:0000256" key="2">
    <source>
        <dbReference type="SAM" id="Phobius"/>
    </source>
</evidence>
<feature type="non-terminal residue" evidence="3">
    <location>
        <position position="1"/>
    </location>
</feature>
<dbReference type="EMBL" id="GL378340">
    <property type="protein sequence ID" value="EFJ48242.1"/>
    <property type="molecule type" value="Genomic_DNA"/>
</dbReference>
<keyword evidence="2" id="KW-0472">Membrane</keyword>